<feature type="compositionally biased region" description="Polar residues" evidence="1">
    <location>
        <begin position="65"/>
        <end position="75"/>
    </location>
</feature>
<comment type="caution">
    <text evidence="2">The sequence shown here is derived from an EMBL/GenBank/DDBJ whole genome shotgun (WGS) entry which is preliminary data.</text>
</comment>
<name>A0AAV4XFV7_CAEEX</name>
<feature type="compositionally biased region" description="Basic residues" evidence="1">
    <location>
        <begin position="42"/>
        <end position="56"/>
    </location>
</feature>
<evidence type="ECO:0000256" key="1">
    <source>
        <dbReference type="SAM" id="MobiDB-lite"/>
    </source>
</evidence>
<dbReference type="EMBL" id="BPLR01000314">
    <property type="protein sequence ID" value="GIY93836.1"/>
    <property type="molecule type" value="Genomic_DNA"/>
</dbReference>
<evidence type="ECO:0000313" key="3">
    <source>
        <dbReference type="Proteomes" id="UP001054945"/>
    </source>
</evidence>
<feature type="region of interest" description="Disordered" evidence="1">
    <location>
        <begin position="1"/>
        <end position="109"/>
    </location>
</feature>
<accession>A0AAV4XFV7</accession>
<dbReference type="Proteomes" id="UP001054945">
    <property type="component" value="Unassembled WGS sequence"/>
</dbReference>
<gene>
    <name evidence="2" type="ORF">CEXT_158371</name>
</gene>
<organism evidence="2 3">
    <name type="scientific">Caerostris extrusa</name>
    <name type="common">Bark spider</name>
    <name type="synonym">Caerostris bankana</name>
    <dbReference type="NCBI Taxonomy" id="172846"/>
    <lineage>
        <taxon>Eukaryota</taxon>
        <taxon>Metazoa</taxon>
        <taxon>Ecdysozoa</taxon>
        <taxon>Arthropoda</taxon>
        <taxon>Chelicerata</taxon>
        <taxon>Arachnida</taxon>
        <taxon>Araneae</taxon>
        <taxon>Araneomorphae</taxon>
        <taxon>Entelegynae</taxon>
        <taxon>Araneoidea</taxon>
        <taxon>Araneidae</taxon>
        <taxon>Caerostris</taxon>
    </lineage>
</organism>
<evidence type="ECO:0000313" key="2">
    <source>
        <dbReference type="EMBL" id="GIY93836.1"/>
    </source>
</evidence>
<feature type="compositionally biased region" description="Basic residues" evidence="1">
    <location>
        <begin position="9"/>
        <end position="24"/>
    </location>
</feature>
<reference evidence="2 3" key="1">
    <citation type="submission" date="2021-06" db="EMBL/GenBank/DDBJ databases">
        <title>Caerostris extrusa draft genome.</title>
        <authorList>
            <person name="Kono N."/>
            <person name="Arakawa K."/>
        </authorList>
    </citation>
    <scope>NUCLEOTIDE SEQUENCE [LARGE SCALE GENOMIC DNA]</scope>
</reference>
<proteinExistence type="predicted"/>
<dbReference type="AlphaFoldDB" id="A0AAV4XFV7"/>
<keyword evidence="3" id="KW-1185">Reference proteome</keyword>
<protein>
    <submittedName>
        <fullName evidence="2">Uncharacterized protein</fullName>
    </submittedName>
</protein>
<sequence>MNSCAERKKGLKKKKKEREKKRKMSGFLARPGATDANNGMGKHNRVGKYQKSRSAKAKPMLLITVNKQTERTQVSGGKEETSDFLAEGPGGGEGMAGKKNGTNEYVNVF</sequence>